<protein>
    <submittedName>
        <fullName evidence="3">ATPase RavA</fullName>
    </submittedName>
</protein>
<gene>
    <name evidence="3" type="primary">ravA_2</name>
    <name evidence="3" type="ORF">Enr8_18060</name>
</gene>
<dbReference type="InterPro" id="IPR027417">
    <property type="entry name" value="P-loop_NTPase"/>
</dbReference>
<dbReference type="PANTHER" id="PTHR42759:SF1">
    <property type="entry name" value="MAGNESIUM-CHELATASE SUBUNIT CHLD"/>
    <property type="match status" value="1"/>
</dbReference>
<evidence type="ECO:0000313" key="4">
    <source>
        <dbReference type="Proteomes" id="UP000318878"/>
    </source>
</evidence>
<dbReference type="PANTHER" id="PTHR42759">
    <property type="entry name" value="MOXR FAMILY PROTEIN"/>
    <property type="match status" value="1"/>
</dbReference>
<evidence type="ECO:0000313" key="3">
    <source>
        <dbReference type="EMBL" id="TWT34398.1"/>
    </source>
</evidence>
<proteinExistence type="predicted"/>
<dbReference type="GO" id="GO:0016887">
    <property type="term" value="F:ATP hydrolysis activity"/>
    <property type="evidence" value="ECO:0007669"/>
    <property type="project" value="InterPro"/>
</dbReference>
<keyword evidence="4" id="KW-1185">Reference proteome</keyword>
<accession>A0A5C5V750</accession>
<dbReference type="GO" id="GO:0005524">
    <property type="term" value="F:ATP binding"/>
    <property type="evidence" value="ECO:0007669"/>
    <property type="project" value="InterPro"/>
</dbReference>
<reference evidence="3 4" key="1">
    <citation type="submission" date="2019-02" db="EMBL/GenBank/DDBJ databases">
        <title>Deep-cultivation of Planctomycetes and their phenomic and genomic characterization uncovers novel biology.</title>
        <authorList>
            <person name="Wiegand S."/>
            <person name="Jogler M."/>
            <person name="Boedeker C."/>
            <person name="Pinto D."/>
            <person name="Vollmers J."/>
            <person name="Rivas-Marin E."/>
            <person name="Kohn T."/>
            <person name="Peeters S.H."/>
            <person name="Heuer A."/>
            <person name="Rast P."/>
            <person name="Oberbeckmann S."/>
            <person name="Bunk B."/>
            <person name="Jeske O."/>
            <person name="Meyerdierks A."/>
            <person name="Storesund J.E."/>
            <person name="Kallscheuer N."/>
            <person name="Luecker S."/>
            <person name="Lage O.M."/>
            <person name="Pohl T."/>
            <person name="Merkel B.J."/>
            <person name="Hornburger P."/>
            <person name="Mueller R.-W."/>
            <person name="Bruemmer F."/>
            <person name="Labrenz M."/>
            <person name="Spormann A.M."/>
            <person name="Op Den Camp H."/>
            <person name="Overmann J."/>
            <person name="Amann R."/>
            <person name="Jetten M.S.M."/>
            <person name="Mascher T."/>
            <person name="Medema M.H."/>
            <person name="Devos D.P."/>
            <person name="Kaster A.-K."/>
            <person name="Ovreas L."/>
            <person name="Rohde M."/>
            <person name="Galperin M.Y."/>
            <person name="Jogler C."/>
        </authorList>
    </citation>
    <scope>NUCLEOTIDE SEQUENCE [LARGE SCALE GENOMIC DNA]</scope>
    <source>
        <strain evidence="3 4">Enr8</strain>
    </source>
</reference>
<name>A0A5C5V750_9BACT</name>
<sequence>MSTETDQYAAEEAAVEQIRAAREQIFSELSKAVIGQQEVIEQLLLCLFAGGHCLITGAPGLAKTLLVNSISQIFDLEFRRIQFTPDLMPADITGTEILEETHDGKRKLQFAKGPIFANVILADEINRTPPKTQAALLEAMQEHQVTAAGVRYPLEKPFFVLATQNPIEMEGTYPLPEAQLDRFMFNIWMDYLPEDDEVAVVSQTTSRSNQPIQSLFSGEDVLRFHQVVKKAPIAENLVRYAVRLADASRPGRPSTPDFVNQWVTWGAGLRAAQYLVLGAKARALLQGRPHVVADDVKALAHVTLRHRILVGYRAEAEGITVEKVVDQLLKTIAVPGA</sequence>
<dbReference type="InterPro" id="IPR041628">
    <property type="entry name" value="ChlI/MoxR_AAA_lid"/>
</dbReference>
<dbReference type="PIRSF" id="PIRSF002849">
    <property type="entry name" value="AAA_ATPase_chaperone_MoxR_prd"/>
    <property type="match status" value="1"/>
</dbReference>
<organism evidence="3 4">
    <name type="scientific">Blastopirellula retiformator</name>
    <dbReference type="NCBI Taxonomy" id="2527970"/>
    <lineage>
        <taxon>Bacteria</taxon>
        <taxon>Pseudomonadati</taxon>
        <taxon>Planctomycetota</taxon>
        <taxon>Planctomycetia</taxon>
        <taxon>Pirellulales</taxon>
        <taxon>Pirellulaceae</taxon>
        <taxon>Blastopirellula</taxon>
    </lineage>
</organism>
<dbReference type="Pfam" id="PF17863">
    <property type="entry name" value="AAA_lid_2"/>
    <property type="match status" value="1"/>
</dbReference>
<dbReference type="Pfam" id="PF07726">
    <property type="entry name" value="AAA_3"/>
    <property type="match status" value="1"/>
</dbReference>
<dbReference type="SUPFAM" id="SSF52540">
    <property type="entry name" value="P-loop containing nucleoside triphosphate hydrolases"/>
    <property type="match status" value="1"/>
</dbReference>
<dbReference type="InterPro" id="IPR011703">
    <property type="entry name" value="ATPase_AAA-3"/>
</dbReference>
<dbReference type="EMBL" id="SJPF01000002">
    <property type="protein sequence ID" value="TWT34398.1"/>
    <property type="molecule type" value="Genomic_DNA"/>
</dbReference>
<evidence type="ECO:0000259" key="2">
    <source>
        <dbReference type="Pfam" id="PF17863"/>
    </source>
</evidence>
<dbReference type="InterPro" id="IPR050764">
    <property type="entry name" value="CbbQ/NirQ/NorQ/GpvN"/>
</dbReference>
<dbReference type="Gene3D" id="1.10.8.80">
    <property type="entry name" value="Magnesium chelatase subunit I, C-Terminal domain"/>
    <property type="match status" value="1"/>
</dbReference>
<dbReference type="CDD" id="cd00009">
    <property type="entry name" value="AAA"/>
    <property type="match status" value="1"/>
</dbReference>
<dbReference type="Gene3D" id="3.40.50.300">
    <property type="entry name" value="P-loop containing nucleotide triphosphate hydrolases"/>
    <property type="match status" value="1"/>
</dbReference>
<evidence type="ECO:0000259" key="1">
    <source>
        <dbReference type="Pfam" id="PF07726"/>
    </source>
</evidence>
<dbReference type="AlphaFoldDB" id="A0A5C5V750"/>
<dbReference type="OrthoDB" id="9773454at2"/>
<feature type="domain" description="ATPase AAA-3" evidence="1">
    <location>
        <begin position="52"/>
        <end position="185"/>
    </location>
</feature>
<comment type="caution">
    <text evidence="3">The sequence shown here is derived from an EMBL/GenBank/DDBJ whole genome shotgun (WGS) entry which is preliminary data.</text>
</comment>
<feature type="domain" description="ChlI/MoxR AAA lid" evidence="2">
    <location>
        <begin position="266"/>
        <end position="327"/>
    </location>
</feature>
<dbReference type="RefSeq" id="WP_146430621.1">
    <property type="nucleotide sequence ID" value="NZ_SJPF01000002.1"/>
</dbReference>
<dbReference type="Proteomes" id="UP000318878">
    <property type="component" value="Unassembled WGS sequence"/>
</dbReference>